<dbReference type="InterPro" id="IPR050124">
    <property type="entry name" value="tRNA_CCA-adding_enzyme"/>
</dbReference>
<evidence type="ECO:0000259" key="12">
    <source>
        <dbReference type="Pfam" id="PF01743"/>
    </source>
</evidence>
<dbReference type="Pfam" id="PF01743">
    <property type="entry name" value="PolyA_pol"/>
    <property type="match status" value="1"/>
</dbReference>
<dbReference type="GO" id="GO:0016779">
    <property type="term" value="F:nucleotidyltransferase activity"/>
    <property type="evidence" value="ECO:0007669"/>
    <property type="project" value="UniProtKB-KW"/>
</dbReference>
<keyword evidence="8" id="KW-0067">ATP-binding</keyword>
<comment type="similarity">
    <text evidence="11">Belongs to the tRNA nucleotidyltransferase/poly(A) polymerase family.</text>
</comment>
<keyword evidence="10 11" id="KW-0694">RNA-binding</keyword>
<dbReference type="PANTHER" id="PTHR47545:SF1">
    <property type="entry name" value="MULTIFUNCTIONAL CCA PROTEIN"/>
    <property type="match status" value="1"/>
</dbReference>
<dbReference type="GO" id="GO:0046872">
    <property type="term" value="F:metal ion binding"/>
    <property type="evidence" value="ECO:0007669"/>
    <property type="project" value="UniProtKB-KW"/>
</dbReference>
<dbReference type="Pfam" id="PF01966">
    <property type="entry name" value="HD"/>
    <property type="match status" value="1"/>
</dbReference>
<evidence type="ECO:0000256" key="5">
    <source>
        <dbReference type="ARBA" id="ARBA00022723"/>
    </source>
</evidence>
<evidence type="ECO:0000256" key="10">
    <source>
        <dbReference type="ARBA" id="ARBA00022884"/>
    </source>
</evidence>
<dbReference type="Gene3D" id="3.30.460.10">
    <property type="entry name" value="Beta Polymerase, domain 2"/>
    <property type="match status" value="1"/>
</dbReference>
<evidence type="ECO:0000256" key="2">
    <source>
        <dbReference type="ARBA" id="ARBA00022679"/>
    </source>
</evidence>
<organism evidence="15 16">
    <name type="scientific">Clostridium kluyveri (strain NBRC 12016)</name>
    <dbReference type="NCBI Taxonomy" id="583346"/>
    <lineage>
        <taxon>Bacteria</taxon>
        <taxon>Bacillati</taxon>
        <taxon>Bacillota</taxon>
        <taxon>Clostridia</taxon>
        <taxon>Eubacteriales</taxon>
        <taxon>Clostridiaceae</taxon>
        <taxon>Clostridium</taxon>
    </lineage>
</organism>
<evidence type="ECO:0000256" key="11">
    <source>
        <dbReference type="RuleBase" id="RU003953"/>
    </source>
</evidence>
<evidence type="ECO:0000313" key="16">
    <source>
        <dbReference type="Proteomes" id="UP000007969"/>
    </source>
</evidence>
<keyword evidence="4" id="KW-0548">Nucleotidyltransferase</keyword>
<dbReference type="PANTHER" id="PTHR47545">
    <property type="entry name" value="MULTIFUNCTIONAL CCA PROTEIN"/>
    <property type="match status" value="1"/>
</dbReference>
<evidence type="ECO:0000256" key="1">
    <source>
        <dbReference type="ARBA" id="ARBA00001946"/>
    </source>
</evidence>
<dbReference type="InterPro" id="IPR006675">
    <property type="entry name" value="HDIG_dom"/>
</dbReference>
<dbReference type="NCBIfam" id="TIGR00277">
    <property type="entry name" value="HDIG"/>
    <property type="match status" value="1"/>
</dbReference>
<dbReference type="HOGENOM" id="CLU_015961_6_2_9"/>
<proteinExistence type="inferred from homology"/>
<dbReference type="InterPro" id="IPR002646">
    <property type="entry name" value="PolA_pol_head_dom"/>
</dbReference>
<evidence type="ECO:0000259" key="14">
    <source>
        <dbReference type="Pfam" id="PF12627"/>
    </source>
</evidence>
<name>B9DXF2_CLOK1</name>
<feature type="domain" description="Poly A polymerase head" evidence="12">
    <location>
        <begin position="25"/>
        <end position="135"/>
    </location>
</feature>
<dbReference type="GO" id="GO:0003723">
    <property type="term" value="F:RNA binding"/>
    <property type="evidence" value="ECO:0007669"/>
    <property type="project" value="UniProtKB-KW"/>
</dbReference>
<feature type="domain" description="tRNA nucleotidyltransferase/poly(A) polymerase RNA and SrmB- binding" evidence="14">
    <location>
        <begin position="161"/>
        <end position="222"/>
    </location>
</feature>
<keyword evidence="3" id="KW-0819">tRNA processing</keyword>
<dbReference type="GO" id="GO:0042245">
    <property type="term" value="P:RNA repair"/>
    <property type="evidence" value="ECO:0007669"/>
    <property type="project" value="UniProtKB-KW"/>
</dbReference>
<dbReference type="Gene3D" id="1.10.3090.10">
    <property type="entry name" value="cca-adding enzyme, domain 2"/>
    <property type="match status" value="1"/>
</dbReference>
<keyword evidence="9" id="KW-0460">Magnesium</keyword>
<evidence type="ECO:0000256" key="7">
    <source>
        <dbReference type="ARBA" id="ARBA00022800"/>
    </source>
</evidence>
<dbReference type="AlphaFoldDB" id="B9DXF2"/>
<feature type="domain" description="HD" evidence="13">
    <location>
        <begin position="275"/>
        <end position="343"/>
    </location>
</feature>
<evidence type="ECO:0000256" key="4">
    <source>
        <dbReference type="ARBA" id="ARBA00022695"/>
    </source>
</evidence>
<dbReference type="GO" id="GO:0008033">
    <property type="term" value="P:tRNA processing"/>
    <property type="evidence" value="ECO:0007669"/>
    <property type="project" value="UniProtKB-KW"/>
</dbReference>
<keyword evidence="7" id="KW-0692">RNA repair</keyword>
<dbReference type="SUPFAM" id="SSF81301">
    <property type="entry name" value="Nucleotidyltransferase"/>
    <property type="match status" value="1"/>
</dbReference>
<evidence type="ECO:0000256" key="3">
    <source>
        <dbReference type="ARBA" id="ARBA00022694"/>
    </source>
</evidence>
<evidence type="ECO:0000256" key="6">
    <source>
        <dbReference type="ARBA" id="ARBA00022741"/>
    </source>
</evidence>
<dbReference type="EMBL" id="AP009049">
    <property type="protein sequence ID" value="BAH08395.1"/>
    <property type="molecule type" value="Genomic_DNA"/>
</dbReference>
<accession>B9DXF2</accession>
<dbReference type="InterPro" id="IPR032828">
    <property type="entry name" value="PolyA_RNA-bd"/>
</dbReference>
<dbReference type="KEGG" id="ckr:CKR_3344"/>
<keyword evidence="5" id="KW-0479">Metal-binding</keyword>
<dbReference type="CDD" id="cd05398">
    <property type="entry name" value="NT_ClassII-CCAase"/>
    <property type="match status" value="1"/>
</dbReference>
<sequence length="467" mass="54562">MMNLNYIKKFIYDAKDTINEVEGELYLVGGYIRNKLMNIASQPKDADFVFNGDIHEFISKLQNKGYKFFPIKESVSIYRCIKDKNKIDVSLMKGNSIEEDLENRDFTINALALRFSDNKIIDPFYGRKAIQSRILKNVTDRSLEEDPCRILRGIRFCITLGMHFNLETENNIEKFKDKIMDLPKERVFNEFMLIIENDKYGRAFEILDNYGILKNIVPYIEESKTIGKCKYHVEDVFTHLNLTYGVFKDILNGSINLQNLDISKLDTKMGEFTLKEYAALACFLHDIGKYEVYKKVGNKVSFHKHEIKGAAICRDFCNYMKLSKKAVKYIENIVEGHMYPLNIFTNKTVNRKKAFYKFFNKYDGYVVEIIITAFCDNCATKMLLEIKDKNLGFKEFIEQMLKEYKLYCNIRDNKILSGEEVVEVLVKSGPQVKTAIESIHRLRYLGEIITREDALNYLKSQTSKIYI</sequence>
<comment type="cofactor">
    <cofactor evidence="1">
        <name>Mg(2+)</name>
        <dbReference type="ChEBI" id="CHEBI:18420"/>
    </cofactor>
</comment>
<protein>
    <submittedName>
        <fullName evidence="15">Uncharacterized protein</fullName>
    </submittedName>
</protein>
<dbReference type="InterPro" id="IPR006674">
    <property type="entry name" value="HD_domain"/>
</dbReference>
<dbReference type="Pfam" id="PF12627">
    <property type="entry name" value="PolyA_pol_RNAbd"/>
    <property type="match status" value="1"/>
</dbReference>
<dbReference type="InterPro" id="IPR003607">
    <property type="entry name" value="HD/PDEase_dom"/>
</dbReference>
<gene>
    <name evidence="15" type="ordered locus">CKR_3344</name>
</gene>
<evidence type="ECO:0000313" key="15">
    <source>
        <dbReference type="EMBL" id="BAH08395.1"/>
    </source>
</evidence>
<evidence type="ECO:0000259" key="13">
    <source>
        <dbReference type="Pfam" id="PF01966"/>
    </source>
</evidence>
<dbReference type="Proteomes" id="UP000007969">
    <property type="component" value="Chromosome"/>
</dbReference>
<dbReference type="CDD" id="cd00077">
    <property type="entry name" value="HDc"/>
    <property type="match status" value="1"/>
</dbReference>
<dbReference type="SUPFAM" id="SSF81891">
    <property type="entry name" value="Poly A polymerase C-terminal region-like"/>
    <property type="match status" value="1"/>
</dbReference>
<keyword evidence="2 11" id="KW-0808">Transferase</keyword>
<evidence type="ECO:0000256" key="8">
    <source>
        <dbReference type="ARBA" id="ARBA00022840"/>
    </source>
</evidence>
<evidence type="ECO:0000256" key="9">
    <source>
        <dbReference type="ARBA" id="ARBA00022842"/>
    </source>
</evidence>
<keyword evidence="6" id="KW-0547">Nucleotide-binding</keyword>
<reference evidence="16" key="1">
    <citation type="submission" date="2005-09" db="EMBL/GenBank/DDBJ databases">
        <title>Complete genome sequence of Clostridium kluyveri and comparative genomics of Clostridia species.</title>
        <authorList>
            <person name="Inui M."/>
            <person name="Nonaka H."/>
            <person name="Shinoda Y."/>
            <person name="Ikenaga Y."/>
            <person name="Abe M."/>
            <person name="Naito K."/>
            <person name="Vertes A.A."/>
            <person name="Yukawa H."/>
        </authorList>
    </citation>
    <scope>NUCLEOTIDE SEQUENCE [LARGE SCALE GENOMIC DNA]</scope>
    <source>
        <strain evidence="16">NBRC 12016</strain>
    </source>
</reference>
<dbReference type="InterPro" id="IPR043519">
    <property type="entry name" value="NT_sf"/>
</dbReference>
<dbReference type="GO" id="GO:0005524">
    <property type="term" value="F:ATP binding"/>
    <property type="evidence" value="ECO:0007669"/>
    <property type="project" value="UniProtKB-KW"/>
</dbReference>